<reference evidence="2" key="1">
    <citation type="submission" date="2019-08" db="EMBL/GenBank/DDBJ databases">
        <authorList>
            <person name="Kucharzyk K."/>
            <person name="Murdoch R.W."/>
            <person name="Higgins S."/>
            <person name="Loffler F."/>
        </authorList>
    </citation>
    <scope>NUCLEOTIDE SEQUENCE</scope>
</reference>
<dbReference type="InterPro" id="IPR028979">
    <property type="entry name" value="Ser_kin/Pase_Hpr-like_N_sf"/>
</dbReference>
<dbReference type="EMBL" id="VSSQ01019528">
    <property type="protein sequence ID" value="MPM63639.1"/>
    <property type="molecule type" value="Genomic_DNA"/>
</dbReference>
<dbReference type="Pfam" id="PF07085">
    <property type="entry name" value="DRTGG"/>
    <property type="match status" value="1"/>
</dbReference>
<dbReference type="InterPro" id="IPR010766">
    <property type="entry name" value="DRTGG"/>
</dbReference>
<evidence type="ECO:0000259" key="1">
    <source>
        <dbReference type="Pfam" id="PF07085"/>
    </source>
</evidence>
<proteinExistence type="predicted"/>
<dbReference type="SUPFAM" id="SSF75138">
    <property type="entry name" value="HprK N-terminal domain-like"/>
    <property type="match status" value="1"/>
</dbReference>
<dbReference type="Gene3D" id="3.40.1390.20">
    <property type="entry name" value="HprK N-terminal domain-like"/>
    <property type="match status" value="1"/>
</dbReference>
<gene>
    <name evidence="2" type="ORF">SDC9_110520</name>
</gene>
<comment type="caution">
    <text evidence="2">The sequence shown here is derived from an EMBL/GenBank/DDBJ whole genome shotgun (WGS) entry which is preliminary data.</text>
</comment>
<evidence type="ECO:0000313" key="2">
    <source>
        <dbReference type="EMBL" id="MPM63639.1"/>
    </source>
</evidence>
<organism evidence="2">
    <name type="scientific">bioreactor metagenome</name>
    <dbReference type="NCBI Taxonomy" id="1076179"/>
    <lineage>
        <taxon>unclassified sequences</taxon>
        <taxon>metagenomes</taxon>
        <taxon>ecological metagenomes</taxon>
    </lineage>
</organism>
<dbReference type="AlphaFoldDB" id="A0A645BDT4"/>
<accession>A0A645BDT4</accession>
<protein>
    <recommendedName>
        <fullName evidence="1">DRTGG domain-containing protein</fullName>
    </recommendedName>
</protein>
<name>A0A645BDT4_9ZZZZ</name>
<sequence length="116" mass="12847">MEKPNLNKLTKELDFECLSGKTLLDRIPQSAYVSDLLSDVMGKARAGMIWVTSQVHKNIVAVASLKELSAIVIVNERPVEKELLEQAENEEVVVLASNLPAFETVGKLYNYLAGRC</sequence>
<feature type="domain" description="DRTGG" evidence="1">
    <location>
        <begin position="9"/>
        <end position="108"/>
    </location>
</feature>